<dbReference type="EMBL" id="MK071979">
    <property type="protein sequence ID" value="AYV75231.1"/>
    <property type="molecule type" value="Genomic_DNA"/>
</dbReference>
<reference evidence="1" key="1">
    <citation type="submission" date="2018-10" db="EMBL/GenBank/DDBJ databases">
        <title>Hidden diversity of soil giant viruses.</title>
        <authorList>
            <person name="Schulz F."/>
            <person name="Alteio L."/>
            <person name="Goudeau D."/>
            <person name="Ryan E.M."/>
            <person name="Malmstrom R.R."/>
            <person name="Blanchard J."/>
            <person name="Woyke T."/>
        </authorList>
    </citation>
    <scope>NUCLEOTIDE SEQUENCE</scope>
    <source>
        <strain evidence="1">TEV1</strain>
    </source>
</reference>
<gene>
    <name evidence="1" type="ORF">Terrestrivirus1_105</name>
</gene>
<organism evidence="1">
    <name type="scientific">Terrestrivirus sp</name>
    <dbReference type="NCBI Taxonomy" id="2487775"/>
    <lineage>
        <taxon>Viruses</taxon>
        <taxon>Varidnaviria</taxon>
        <taxon>Bamfordvirae</taxon>
        <taxon>Nucleocytoviricota</taxon>
        <taxon>Megaviricetes</taxon>
        <taxon>Imitervirales</taxon>
        <taxon>Mimiviridae</taxon>
        <taxon>Klosneuvirinae</taxon>
    </lineage>
</organism>
<protein>
    <submittedName>
        <fullName evidence="1">Uncharacterized protein</fullName>
    </submittedName>
</protein>
<sequence length="178" mass="20841">MSEVVNHNNIFTTRDAEIATQQMKEMMWQARFLLQDCDRCISILEMHGVYAIRLTDLSNPHVLSDHWCHTCDFKCNRSHDGNENGYTYITPWCNVKITNFDQFITKHIERLNAVVNAFKENEDRREIISMMVDGILRRELSCDYPCLQSDYSEYCNATKKLIAYNDHKKIGSSIVYAN</sequence>
<evidence type="ECO:0000313" key="1">
    <source>
        <dbReference type="EMBL" id="AYV75231.1"/>
    </source>
</evidence>
<accession>A0A3G4ZMG3</accession>
<name>A0A3G4ZMG3_9VIRU</name>
<proteinExistence type="predicted"/>